<evidence type="ECO:0000256" key="1">
    <source>
        <dbReference type="SAM" id="MobiDB-lite"/>
    </source>
</evidence>
<keyword evidence="2" id="KW-0812">Transmembrane</keyword>
<dbReference type="AlphaFoldDB" id="A0A7T9I1G8"/>
<organism evidence="3">
    <name type="scientific">Candidatus Iainarchaeum sp</name>
    <dbReference type="NCBI Taxonomy" id="3101447"/>
    <lineage>
        <taxon>Archaea</taxon>
        <taxon>Candidatus Iainarchaeota</taxon>
        <taxon>Candidatus Iainarchaeia</taxon>
        <taxon>Candidatus Iainarchaeales</taxon>
        <taxon>Candidatus Iainarchaeaceae</taxon>
        <taxon>Candidatus Iainarchaeum</taxon>
    </lineage>
</organism>
<keyword evidence="2" id="KW-0472">Membrane</keyword>
<evidence type="ECO:0000313" key="3">
    <source>
        <dbReference type="EMBL" id="QQR92333.1"/>
    </source>
</evidence>
<gene>
    <name evidence="3" type="ORF">IPJ89_04220</name>
</gene>
<feature type="region of interest" description="Disordered" evidence="1">
    <location>
        <begin position="1"/>
        <end position="23"/>
    </location>
</feature>
<proteinExistence type="predicted"/>
<reference evidence="3" key="1">
    <citation type="submission" date="2020-11" db="EMBL/GenBank/DDBJ databases">
        <title>Connecting structure to function with the recovery of over 1000 high-quality activated sludge metagenome-assembled genomes encoding full-length rRNA genes using long-read sequencing.</title>
        <authorList>
            <person name="Singleton C.M."/>
            <person name="Petriglieri F."/>
            <person name="Kristensen J.M."/>
            <person name="Kirkegaard R.H."/>
            <person name="Michaelsen T.Y."/>
            <person name="Andersen M.H."/>
            <person name="Karst S.M."/>
            <person name="Dueholm M.S."/>
            <person name="Nielsen P.H."/>
            <person name="Albertsen M."/>
        </authorList>
    </citation>
    <scope>NUCLEOTIDE SEQUENCE</scope>
    <source>
        <strain evidence="3">Fred_18-Q3-R57-64_BAT3C.431</strain>
    </source>
</reference>
<dbReference type="EMBL" id="CP064981">
    <property type="protein sequence ID" value="QQR92333.1"/>
    <property type="molecule type" value="Genomic_DNA"/>
</dbReference>
<accession>A0A7T9I1G8</accession>
<keyword evidence="2" id="KW-1133">Transmembrane helix</keyword>
<evidence type="ECO:0000256" key="2">
    <source>
        <dbReference type="SAM" id="Phobius"/>
    </source>
</evidence>
<sequence>MSGRFAAKNHSKQDATSTQTPAMPSVSIPTHLLVVAIAGLVVLGLIVGVSAQAGSTPGSGTVSHRVGDIDFTQAFSGYPSGRPAPITPTVAGVPVPEPLATMQKFVQAAAWGTGSGVVAESAVTANTANVALNANHLETWTLAQVLAAAGGNDTIYMRCPVAGGPIATAAPGQPFSLQDLMNNYSAANCPNGASDIACPTIGGTAYTSKGVYFEPGGLGMSYVLSPVYAGNGSIINYNITFFSAYVGSIVNVCTKNA</sequence>
<feature type="transmembrane region" description="Helical" evidence="2">
    <location>
        <begin position="32"/>
        <end position="51"/>
    </location>
</feature>
<dbReference type="Proteomes" id="UP000596004">
    <property type="component" value="Chromosome"/>
</dbReference>
<protein>
    <submittedName>
        <fullName evidence="3">Uncharacterized protein</fullName>
    </submittedName>
</protein>
<name>A0A7T9I1G8_9ARCH</name>